<keyword evidence="9" id="KW-1185">Reference proteome</keyword>
<feature type="compositionally biased region" description="Low complexity" evidence="4">
    <location>
        <begin position="111"/>
        <end position="122"/>
    </location>
</feature>
<feature type="signal peptide" evidence="5">
    <location>
        <begin position="1"/>
        <end position="32"/>
    </location>
</feature>
<evidence type="ECO:0000256" key="3">
    <source>
        <dbReference type="ARBA" id="ARBA00022801"/>
    </source>
</evidence>
<keyword evidence="2 5" id="KW-0732">Signal</keyword>
<comment type="similarity">
    <text evidence="1">Belongs to the peptidase S33 family.</text>
</comment>
<dbReference type="InterPro" id="IPR029058">
    <property type="entry name" value="AB_hydrolase_fold"/>
</dbReference>
<dbReference type="OrthoDB" id="3930934at2"/>
<dbReference type="STRING" id="1229780.BN381_430044"/>
<evidence type="ECO:0000313" key="8">
    <source>
        <dbReference type="EMBL" id="CCM64648.1"/>
    </source>
</evidence>
<dbReference type="InterPro" id="IPR051601">
    <property type="entry name" value="Serine_prot/Carboxylest_S33"/>
</dbReference>
<dbReference type="Pfam" id="PF00561">
    <property type="entry name" value="Abhydrolase_1"/>
    <property type="match status" value="1"/>
</dbReference>
<keyword evidence="3 8" id="KW-0378">Hydrolase</keyword>
<dbReference type="EC" id="3.4.-.-" evidence="8"/>
<feature type="region of interest" description="Disordered" evidence="4">
    <location>
        <begin position="111"/>
        <end position="131"/>
    </location>
</feature>
<evidence type="ECO:0000256" key="5">
    <source>
        <dbReference type="SAM" id="SignalP"/>
    </source>
</evidence>
<dbReference type="InterPro" id="IPR000073">
    <property type="entry name" value="AB_hydrolase_1"/>
</dbReference>
<dbReference type="InterPro" id="IPR013595">
    <property type="entry name" value="Pept_S33_TAP-like_C"/>
</dbReference>
<dbReference type="GO" id="GO:0016787">
    <property type="term" value="F:hydrolase activity"/>
    <property type="evidence" value="ECO:0007669"/>
    <property type="project" value="UniProtKB-KW"/>
</dbReference>
<dbReference type="AlphaFoldDB" id="R4Z1N8"/>
<evidence type="ECO:0000259" key="7">
    <source>
        <dbReference type="Pfam" id="PF08386"/>
    </source>
</evidence>
<dbReference type="SUPFAM" id="SSF53474">
    <property type="entry name" value="alpha/beta-Hydrolases"/>
    <property type="match status" value="1"/>
</dbReference>
<gene>
    <name evidence="8" type="ORF">BN381_430044</name>
</gene>
<dbReference type="PANTHER" id="PTHR43248">
    <property type="entry name" value="2-SUCCINYL-6-HYDROXY-2,4-CYCLOHEXADIENE-1-CARBOXYLATE SYNTHASE"/>
    <property type="match status" value="1"/>
</dbReference>
<reference evidence="8 9" key="1">
    <citation type="journal article" date="2013" name="ISME J.">
        <title>Metabolic model for the filamentous 'Candidatus Microthrix parvicella' based on genomic and metagenomic analyses.</title>
        <authorList>
            <person name="Jon McIlroy S."/>
            <person name="Kristiansen R."/>
            <person name="Albertsen M."/>
            <person name="Michael Karst S."/>
            <person name="Rossetti S."/>
            <person name="Lund Nielsen J."/>
            <person name="Tandoi V."/>
            <person name="James Seviour R."/>
            <person name="Nielsen P.H."/>
        </authorList>
    </citation>
    <scope>NUCLEOTIDE SEQUENCE [LARGE SCALE GENOMIC DNA]</scope>
    <source>
        <strain evidence="8 9">RN1</strain>
    </source>
</reference>
<comment type="caution">
    <text evidence="8">The sequence shown here is derived from an EMBL/GenBank/DDBJ whole genome shotgun (WGS) entry which is preliminary data.</text>
</comment>
<feature type="domain" description="AB hydrolase-1" evidence="6">
    <location>
        <begin position="123"/>
        <end position="299"/>
    </location>
</feature>
<feature type="compositionally biased region" description="Gly residues" evidence="4">
    <location>
        <begin position="36"/>
        <end position="46"/>
    </location>
</feature>
<evidence type="ECO:0000313" key="9">
    <source>
        <dbReference type="Proteomes" id="UP000018291"/>
    </source>
</evidence>
<organism evidence="8 9">
    <name type="scientific">Candidatus Neomicrothrix parvicella RN1</name>
    <dbReference type="NCBI Taxonomy" id="1229780"/>
    <lineage>
        <taxon>Bacteria</taxon>
        <taxon>Bacillati</taxon>
        <taxon>Actinomycetota</taxon>
        <taxon>Acidimicrobiia</taxon>
        <taxon>Acidimicrobiales</taxon>
        <taxon>Microthrixaceae</taxon>
        <taxon>Candidatus Neomicrothrix</taxon>
    </lineage>
</organism>
<evidence type="ECO:0000256" key="4">
    <source>
        <dbReference type="SAM" id="MobiDB-lite"/>
    </source>
</evidence>
<dbReference type="PANTHER" id="PTHR43248:SF29">
    <property type="entry name" value="TRIPEPTIDYL AMINOPEPTIDASE"/>
    <property type="match status" value="1"/>
</dbReference>
<accession>R4Z1N8</accession>
<dbReference type="RefSeq" id="WP_012228868.1">
    <property type="nucleotide sequence ID" value="NZ_HG422565.1"/>
</dbReference>
<feature type="chain" id="PRO_5039616406" evidence="5">
    <location>
        <begin position="33"/>
        <end position="513"/>
    </location>
</feature>
<evidence type="ECO:0000256" key="1">
    <source>
        <dbReference type="ARBA" id="ARBA00010088"/>
    </source>
</evidence>
<name>R4Z1N8_9ACTN</name>
<dbReference type="Pfam" id="PF08386">
    <property type="entry name" value="Abhydrolase_4"/>
    <property type="match status" value="1"/>
</dbReference>
<evidence type="ECO:0000259" key="6">
    <source>
        <dbReference type="Pfam" id="PF00561"/>
    </source>
</evidence>
<dbReference type="Gene3D" id="3.40.50.1820">
    <property type="entry name" value="alpha/beta hydrolase"/>
    <property type="match status" value="1"/>
</dbReference>
<dbReference type="Proteomes" id="UP000018291">
    <property type="component" value="Unassembled WGS sequence"/>
</dbReference>
<feature type="region of interest" description="Disordered" evidence="4">
    <location>
        <begin position="36"/>
        <end position="65"/>
    </location>
</feature>
<dbReference type="EMBL" id="CANL01000038">
    <property type="protein sequence ID" value="CCM64648.1"/>
    <property type="molecule type" value="Genomic_DNA"/>
</dbReference>
<proteinExistence type="inferred from homology"/>
<protein>
    <submittedName>
        <fullName evidence="8">Putative secreted peptide hydrolase</fullName>
        <ecNumber evidence="8">3.4.-.-</ecNumber>
    </submittedName>
</protein>
<sequence length="513" mass="53735">MITANGARHTRLPTTMVLLAALLFGGCSTGLGGDAAGGRSDGGSGEASGTTVLSPRPSGPTTTVLVEDDPLGGYAPEPLSWSDCGQLQCATLVVPLDWSKPEGDTLNLAVSRRPSSGRSQGSVLVNPGGPGGSGVETVEWVFQEPAFDELNDRFDVVGWDPRGTNSSDSVSCDDSVDDFRALDPSPDDAAETKALNDTAQQITNDCETSSADLLPHVSTSDSVKDMDALRRALGENQMTYYGFSYGTALGSFYADEFPDRVRAIVLDGVVDPDADLEEFLTAQTQGFEDALDAIFASCGSSCPRGGAAKLYDRLAKRVESEPIGSGDLTLGPAELATAAISATYSPDEGPAFAEALTEAEDGDPSALLNLADRYYGGAEYTPYLAIECIDQAHPDGDKEWAEFVARLEKASPRLGGSIGNELLPCANWPVKPVEPRPFPKAVASNPILVVGNTGDAATPFAQAEAMAQNLDNAVLLTHEGTGHTSYGNPCVDEITAAYLVHLDVPEDGTVCRD</sequence>
<dbReference type="HOGENOM" id="CLU_013364_3_1_11"/>
<feature type="domain" description="Peptidase S33 tripeptidyl aminopeptidase-like C-terminal" evidence="7">
    <location>
        <begin position="418"/>
        <end position="511"/>
    </location>
</feature>
<dbReference type="eggNOG" id="COG0596">
    <property type="taxonomic scope" value="Bacteria"/>
</dbReference>
<evidence type="ECO:0000256" key="2">
    <source>
        <dbReference type="ARBA" id="ARBA00022729"/>
    </source>
</evidence>